<dbReference type="RefSeq" id="WP_229639437.1">
    <property type="nucleotide sequence ID" value="NZ_JADWDC010000009.1"/>
</dbReference>
<name>A0A964FEY3_9CYAN</name>
<dbReference type="AlphaFoldDB" id="A0A964FEY3"/>
<gene>
    <name evidence="2" type="ORF">I4641_05320</name>
</gene>
<proteinExistence type="predicted"/>
<feature type="transmembrane region" description="Helical" evidence="1">
    <location>
        <begin position="96"/>
        <end position="121"/>
    </location>
</feature>
<feature type="transmembrane region" description="Helical" evidence="1">
    <location>
        <begin position="20"/>
        <end position="39"/>
    </location>
</feature>
<keyword evidence="1" id="KW-0812">Transmembrane</keyword>
<protein>
    <submittedName>
        <fullName evidence="2">Uncharacterized protein</fullName>
    </submittedName>
</protein>
<dbReference type="Proteomes" id="UP000729733">
    <property type="component" value="Unassembled WGS sequence"/>
</dbReference>
<comment type="caution">
    <text evidence="2">The sequence shown here is derived from an EMBL/GenBank/DDBJ whole genome shotgun (WGS) entry which is preliminary data.</text>
</comment>
<keyword evidence="3" id="KW-1185">Reference proteome</keyword>
<evidence type="ECO:0000313" key="2">
    <source>
        <dbReference type="EMBL" id="MCC0176396.1"/>
    </source>
</evidence>
<accession>A0A964FEY3</accession>
<keyword evidence="1" id="KW-1133">Transmembrane helix</keyword>
<feature type="transmembrane region" description="Helical" evidence="1">
    <location>
        <begin position="70"/>
        <end position="90"/>
    </location>
</feature>
<evidence type="ECO:0000256" key="1">
    <source>
        <dbReference type="SAM" id="Phobius"/>
    </source>
</evidence>
<feature type="transmembrane region" description="Helical" evidence="1">
    <location>
        <begin position="45"/>
        <end position="63"/>
    </location>
</feature>
<sequence>MKIKPLFVLPTSPLSFSQSLPWLGIYLLLAISFGFTQFISSIDVTGIDLALALGIALGIILEIKFDLETLFVGGLIGVMILAFVLMVLLMSLSNSFFKLIFILASTTTVVAIGCVLVQWLIKNWICRSWGKATGIIISEIAISLGVGLHY</sequence>
<reference evidence="2" key="1">
    <citation type="journal article" date="2021" name="Antonie Van Leeuwenhoek">
        <title>Draft genome and description of Waterburya agarophytonicola gen. nov. sp. nov. (Pleurocapsales, Cyanobacteria): a seaweed symbiont.</title>
        <authorList>
            <person name="Bonthond G."/>
            <person name="Shalygin S."/>
            <person name="Bayer T."/>
            <person name="Weinberger F."/>
        </authorList>
    </citation>
    <scope>NUCLEOTIDE SEQUENCE</scope>
    <source>
        <strain evidence="2">KI4</strain>
    </source>
</reference>
<dbReference type="EMBL" id="JADWDC010000009">
    <property type="protein sequence ID" value="MCC0176396.1"/>
    <property type="molecule type" value="Genomic_DNA"/>
</dbReference>
<evidence type="ECO:0000313" key="3">
    <source>
        <dbReference type="Proteomes" id="UP000729733"/>
    </source>
</evidence>
<keyword evidence="1" id="KW-0472">Membrane</keyword>
<organism evidence="2 3">
    <name type="scientific">Waterburya agarophytonicola KI4</name>
    <dbReference type="NCBI Taxonomy" id="2874699"/>
    <lineage>
        <taxon>Bacteria</taxon>
        <taxon>Bacillati</taxon>
        <taxon>Cyanobacteriota</taxon>
        <taxon>Cyanophyceae</taxon>
        <taxon>Pleurocapsales</taxon>
        <taxon>Hyellaceae</taxon>
        <taxon>Waterburya</taxon>
        <taxon>Waterburya agarophytonicola</taxon>
    </lineage>
</organism>